<keyword evidence="1" id="KW-1133">Transmembrane helix</keyword>
<dbReference type="EMBL" id="AP018042">
    <property type="protein sequence ID" value="BAX81982.1"/>
    <property type="molecule type" value="Genomic_DNA"/>
</dbReference>
<feature type="transmembrane region" description="Helical" evidence="1">
    <location>
        <begin position="90"/>
        <end position="111"/>
    </location>
</feature>
<organism evidence="2 3">
    <name type="scientific">Labilibaculum antarcticum</name>
    <dbReference type="NCBI Taxonomy" id="1717717"/>
    <lineage>
        <taxon>Bacteria</taxon>
        <taxon>Pseudomonadati</taxon>
        <taxon>Bacteroidota</taxon>
        <taxon>Bacteroidia</taxon>
        <taxon>Marinilabiliales</taxon>
        <taxon>Marinifilaceae</taxon>
        <taxon>Labilibaculum</taxon>
    </lineage>
</organism>
<feature type="transmembrane region" description="Helical" evidence="1">
    <location>
        <begin position="52"/>
        <end position="69"/>
    </location>
</feature>
<dbReference type="OrthoDB" id="9887255at2"/>
<reference evidence="3" key="2">
    <citation type="journal article" date="2020" name="Antonie Van Leeuwenhoek">
        <title>Labilibaculum antarcticum sp. nov., a novel facultative anaerobic, psychrotorelant bacterium isolated from marine sediment of Antarctica.</title>
        <authorList>
            <person name="Watanabe M."/>
            <person name="Kojima H."/>
            <person name="Fukui M."/>
        </authorList>
    </citation>
    <scope>NUCLEOTIDE SEQUENCE [LARGE SCALE GENOMIC DNA]</scope>
    <source>
        <strain evidence="3">SPP2</strain>
    </source>
</reference>
<sequence>MIDSLLFTWRENRLKVAIAATVLIFGASLLLSLLNSESFDLPAALIQSSMNLGLYVIMTPVFVIGYHFYQKQQHDKNPSYKSKIIDTSNLDIYLAVYTVYAVLAFTASLLVNNIFH</sequence>
<gene>
    <name evidence="2" type="ORF">ALGA_3690</name>
</gene>
<dbReference type="AlphaFoldDB" id="A0A1Y1CPV7"/>
<reference evidence="2 3" key="1">
    <citation type="journal article" date="2018" name="Mar. Genomics">
        <title>Complete genome sequence of Marinifilaceae bacterium strain SPP2, isolated from the Antarctic marine sediment.</title>
        <authorList>
            <person name="Watanabe M."/>
            <person name="Kojima H."/>
            <person name="Fukui M."/>
        </authorList>
    </citation>
    <scope>NUCLEOTIDE SEQUENCE [LARGE SCALE GENOMIC DNA]</scope>
    <source>
        <strain evidence="2 3">SPP2</strain>
    </source>
</reference>
<dbReference type="Proteomes" id="UP000218267">
    <property type="component" value="Chromosome"/>
</dbReference>
<keyword evidence="1" id="KW-0812">Transmembrane</keyword>
<dbReference type="KEGG" id="mbas:ALGA_3690"/>
<evidence type="ECO:0000313" key="2">
    <source>
        <dbReference type="EMBL" id="BAX81982.1"/>
    </source>
</evidence>
<accession>A0A1Y1CPV7</accession>
<keyword evidence="1" id="KW-0472">Membrane</keyword>
<name>A0A1Y1CPV7_9BACT</name>
<proteinExistence type="predicted"/>
<protein>
    <submittedName>
        <fullName evidence="2">Uncharacterized protein</fullName>
    </submittedName>
</protein>
<keyword evidence="3" id="KW-1185">Reference proteome</keyword>
<dbReference type="RefSeq" id="WP_096431895.1">
    <property type="nucleotide sequence ID" value="NZ_AP018042.1"/>
</dbReference>
<evidence type="ECO:0000256" key="1">
    <source>
        <dbReference type="SAM" id="Phobius"/>
    </source>
</evidence>
<evidence type="ECO:0000313" key="3">
    <source>
        <dbReference type="Proteomes" id="UP000218267"/>
    </source>
</evidence>